<evidence type="ECO:0000313" key="7">
    <source>
        <dbReference type="Proteomes" id="UP000255108"/>
    </source>
</evidence>
<organism evidence="5 7">
    <name type="scientific">Iodobacter fluviatilis</name>
    <dbReference type="NCBI Taxonomy" id="537"/>
    <lineage>
        <taxon>Bacteria</taxon>
        <taxon>Pseudomonadati</taxon>
        <taxon>Pseudomonadota</taxon>
        <taxon>Betaproteobacteria</taxon>
        <taxon>Neisseriales</taxon>
        <taxon>Chitinibacteraceae</taxon>
        <taxon>Iodobacter</taxon>
    </lineage>
</organism>
<dbReference type="Proteomes" id="UP000295794">
    <property type="component" value="Unassembled WGS sequence"/>
</dbReference>
<keyword evidence="2" id="KW-0238">DNA-binding</keyword>
<dbReference type="InterPro" id="IPR036390">
    <property type="entry name" value="WH_DNA-bd_sf"/>
</dbReference>
<evidence type="ECO:0000256" key="2">
    <source>
        <dbReference type="ARBA" id="ARBA00023125"/>
    </source>
</evidence>
<evidence type="ECO:0000313" key="8">
    <source>
        <dbReference type="Proteomes" id="UP000295794"/>
    </source>
</evidence>
<proteinExistence type="predicted"/>
<evidence type="ECO:0000313" key="5">
    <source>
        <dbReference type="EMBL" id="STQ90538.1"/>
    </source>
</evidence>
<keyword evidence="5" id="KW-0675">Receptor</keyword>
<dbReference type="Pfam" id="PF00027">
    <property type="entry name" value="cNMP_binding"/>
    <property type="match status" value="1"/>
</dbReference>
<dbReference type="PANTHER" id="PTHR24567">
    <property type="entry name" value="CRP FAMILY TRANSCRIPTIONAL REGULATORY PROTEIN"/>
    <property type="match status" value="1"/>
</dbReference>
<reference evidence="5 7" key="1">
    <citation type="submission" date="2018-06" db="EMBL/GenBank/DDBJ databases">
        <authorList>
            <consortium name="Pathogen Informatics"/>
            <person name="Doyle S."/>
        </authorList>
    </citation>
    <scope>NUCLEOTIDE SEQUENCE [LARGE SCALE GENOMIC DNA]</scope>
    <source>
        <strain evidence="5 7">NCTC11159</strain>
    </source>
</reference>
<dbReference type="InterPro" id="IPR012318">
    <property type="entry name" value="HTH_CRP"/>
</dbReference>
<dbReference type="EMBL" id="UGHR01000001">
    <property type="protein sequence ID" value="STQ90538.1"/>
    <property type="molecule type" value="Genomic_DNA"/>
</dbReference>
<dbReference type="Gene3D" id="2.60.120.10">
    <property type="entry name" value="Jelly Rolls"/>
    <property type="match status" value="1"/>
</dbReference>
<dbReference type="AlphaFoldDB" id="A0A377Q705"/>
<feature type="domain" description="Cyclic nucleotide-binding" evidence="4">
    <location>
        <begin position="16"/>
        <end position="136"/>
    </location>
</feature>
<dbReference type="GO" id="GO:0005829">
    <property type="term" value="C:cytosol"/>
    <property type="evidence" value="ECO:0007669"/>
    <property type="project" value="TreeGrafter"/>
</dbReference>
<dbReference type="OrthoDB" id="6881322at2"/>
<dbReference type="InterPro" id="IPR018490">
    <property type="entry name" value="cNMP-bd_dom_sf"/>
</dbReference>
<keyword evidence="8" id="KW-1185">Reference proteome</keyword>
<gene>
    <name evidence="5" type="primary">vfr</name>
    <name evidence="6" type="ORF">EV682_10280</name>
    <name evidence="5" type="ORF">NCTC11159_01603</name>
</gene>
<dbReference type="InterPro" id="IPR050397">
    <property type="entry name" value="Env_Response_Regulators"/>
</dbReference>
<dbReference type="EMBL" id="SMBT01000002">
    <property type="protein sequence ID" value="TCU89169.1"/>
    <property type="molecule type" value="Genomic_DNA"/>
</dbReference>
<dbReference type="InterPro" id="IPR000595">
    <property type="entry name" value="cNMP-bd_dom"/>
</dbReference>
<dbReference type="SMART" id="SM00419">
    <property type="entry name" value="HTH_CRP"/>
    <property type="match status" value="1"/>
</dbReference>
<dbReference type="SUPFAM" id="SSF46785">
    <property type="entry name" value="Winged helix' DNA-binding domain"/>
    <property type="match status" value="1"/>
</dbReference>
<name>A0A377Q705_9NEIS</name>
<dbReference type="Proteomes" id="UP000255108">
    <property type="component" value="Unassembled WGS sequence"/>
</dbReference>
<dbReference type="GO" id="GO:0003677">
    <property type="term" value="F:DNA binding"/>
    <property type="evidence" value="ECO:0007669"/>
    <property type="project" value="UniProtKB-KW"/>
</dbReference>
<evidence type="ECO:0000259" key="4">
    <source>
        <dbReference type="PROSITE" id="PS50042"/>
    </source>
</evidence>
<protein>
    <submittedName>
        <fullName evidence="6">CRP-like cAMP-binding protein</fullName>
    </submittedName>
    <submittedName>
        <fullName evidence="5">Cyclic AMP receptor-like protein</fullName>
    </submittedName>
</protein>
<dbReference type="CDD" id="cd00038">
    <property type="entry name" value="CAP_ED"/>
    <property type="match status" value="1"/>
</dbReference>
<dbReference type="PANTHER" id="PTHR24567:SF26">
    <property type="entry name" value="REGULATORY PROTEIN YEIL"/>
    <property type="match status" value="1"/>
</dbReference>
<dbReference type="InterPro" id="IPR036388">
    <property type="entry name" value="WH-like_DNA-bd_sf"/>
</dbReference>
<dbReference type="SUPFAM" id="SSF51206">
    <property type="entry name" value="cAMP-binding domain-like"/>
    <property type="match status" value="1"/>
</dbReference>
<dbReference type="InterPro" id="IPR014710">
    <property type="entry name" value="RmlC-like_jellyroll"/>
</dbReference>
<evidence type="ECO:0000256" key="1">
    <source>
        <dbReference type="ARBA" id="ARBA00023015"/>
    </source>
</evidence>
<dbReference type="PROSITE" id="PS50042">
    <property type="entry name" value="CNMP_BINDING_3"/>
    <property type="match status" value="1"/>
</dbReference>
<evidence type="ECO:0000256" key="3">
    <source>
        <dbReference type="ARBA" id="ARBA00023163"/>
    </source>
</evidence>
<dbReference type="SMART" id="SM00100">
    <property type="entry name" value="cNMP"/>
    <property type="match status" value="1"/>
</dbReference>
<dbReference type="GO" id="GO:0003700">
    <property type="term" value="F:DNA-binding transcription factor activity"/>
    <property type="evidence" value="ECO:0007669"/>
    <property type="project" value="TreeGrafter"/>
</dbReference>
<sequence>MTKNETLRQLLSTVPLFTDLDDEILAAIEKISNRRTLSKGSLLFAEGDIAESMYILIEGRLRCFSSADTGKEFVFYVATAGTSFGEMALIDEEPRSLSIDAAEDCQLLSISKTSFLELLEKTPLLNNNLLRNMIRYNRYLANMVKSLALKDVYGRMRLLLEDLAIDVNGRRYIEDALSQQAIADRVGSSREMIAKLMRELVFGNYIRIENRRIELLQKLPEHF</sequence>
<reference evidence="6 8" key="2">
    <citation type="submission" date="2019-03" db="EMBL/GenBank/DDBJ databases">
        <title>Genomic Encyclopedia of Type Strains, Phase IV (KMG-IV): sequencing the most valuable type-strain genomes for metagenomic binning, comparative biology and taxonomic classification.</title>
        <authorList>
            <person name="Goeker M."/>
        </authorList>
    </citation>
    <scope>NUCLEOTIDE SEQUENCE [LARGE SCALE GENOMIC DNA]</scope>
    <source>
        <strain evidence="6 8">DSM 3764</strain>
    </source>
</reference>
<keyword evidence="3" id="KW-0804">Transcription</keyword>
<keyword evidence="1" id="KW-0805">Transcription regulation</keyword>
<accession>A0A377Q705</accession>
<evidence type="ECO:0000313" key="6">
    <source>
        <dbReference type="EMBL" id="TCU89169.1"/>
    </source>
</evidence>
<dbReference type="RefSeq" id="WP_115226841.1">
    <property type="nucleotide sequence ID" value="NZ_CAWOLO010000002.1"/>
</dbReference>
<dbReference type="Gene3D" id="1.10.10.10">
    <property type="entry name" value="Winged helix-like DNA-binding domain superfamily/Winged helix DNA-binding domain"/>
    <property type="match status" value="1"/>
</dbReference>